<name>A0ABC9W9N5_GRUJA</name>
<reference evidence="1 2" key="1">
    <citation type="submission" date="2024-06" db="EMBL/GenBank/DDBJ databases">
        <title>The draft genome of Grus japonensis, version 3.</title>
        <authorList>
            <person name="Nabeshima K."/>
            <person name="Suzuki S."/>
            <person name="Onuma M."/>
        </authorList>
    </citation>
    <scope>NUCLEOTIDE SEQUENCE [LARGE SCALE GENOMIC DNA]</scope>
    <source>
        <strain evidence="1 2">451A</strain>
    </source>
</reference>
<organism evidence="1 2">
    <name type="scientific">Grus japonensis</name>
    <name type="common">Japanese crane</name>
    <name type="synonym">Red-crowned crane</name>
    <dbReference type="NCBI Taxonomy" id="30415"/>
    <lineage>
        <taxon>Eukaryota</taxon>
        <taxon>Metazoa</taxon>
        <taxon>Chordata</taxon>
        <taxon>Craniata</taxon>
        <taxon>Vertebrata</taxon>
        <taxon>Euteleostomi</taxon>
        <taxon>Archelosauria</taxon>
        <taxon>Archosauria</taxon>
        <taxon>Dinosauria</taxon>
        <taxon>Saurischia</taxon>
        <taxon>Theropoda</taxon>
        <taxon>Coelurosauria</taxon>
        <taxon>Aves</taxon>
        <taxon>Neognathae</taxon>
        <taxon>Neoaves</taxon>
        <taxon>Gruiformes</taxon>
        <taxon>Gruidae</taxon>
        <taxon>Grus</taxon>
    </lineage>
</organism>
<comment type="caution">
    <text evidence="1">The sequence shown here is derived from an EMBL/GenBank/DDBJ whole genome shotgun (WGS) entry which is preliminary data.</text>
</comment>
<evidence type="ECO:0000313" key="2">
    <source>
        <dbReference type="Proteomes" id="UP001623348"/>
    </source>
</evidence>
<accession>A0ABC9W9N5</accession>
<sequence>MKFIKGKCKPLCLGKNYPRHQYKLGTHQLEGSFAEGDLRVLVDIKLNMRQQCALAAKVANSTLGCTRRSVTSRLGQVIMPLHSALVGHIWSAGSSSGLPSTCQTELSPEKGHKDDHWIGAPAISEEVERAEVVYAGEEKAQRSI</sequence>
<dbReference type="AlphaFoldDB" id="A0ABC9W9N5"/>
<proteinExistence type="predicted"/>
<dbReference type="Proteomes" id="UP001623348">
    <property type="component" value="Unassembled WGS sequence"/>
</dbReference>
<evidence type="ECO:0000313" key="1">
    <source>
        <dbReference type="EMBL" id="GAB0182239.1"/>
    </source>
</evidence>
<keyword evidence="2" id="KW-1185">Reference proteome</keyword>
<dbReference type="EMBL" id="BAAFJT010000002">
    <property type="protein sequence ID" value="GAB0182239.1"/>
    <property type="molecule type" value="Genomic_DNA"/>
</dbReference>
<protein>
    <submittedName>
        <fullName evidence="1">Mitochondrial enolase superfamily member 1</fullName>
    </submittedName>
</protein>
<gene>
    <name evidence="1" type="ORF">GRJ2_000689200</name>
</gene>